<comment type="catalytic activity">
    <reaction evidence="20">
        <text>12-(9Z-octadecenoyloxy)-octadecanoate + H2O = 12-hydroxyoctadecanoate + (9Z)-octadecenoate + H(+)</text>
        <dbReference type="Rhea" id="RHEA:52060"/>
        <dbReference type="ChEBI" id="CHEBI:15377"/>
        <dbReference type="ChEBI" id="CHEBI:15378"/>
        <dbReference type="ChEBI" id="CHEBI:30823"/>
        <dbReference type="ChEBI" id="CHEBI:84201"/>
        <dbReference type="ChEBI" id="CHEBI:136302"/>
    </reaction>
    <physiologicalReaction direction="left-to-right" evidence="20">
        <dbReference type="Rhea" id="RHEA:52061"/>
    </physiologicalReaction>
</comment>
<evidence type="ECO:0000256" key="14">
    <source>
        <dbReference type="ARBA" id="ARBA00047368"/>
    </source>
</evidence>
<dbReference type="InterPro" id="IPR019826">
    <property type="entry name" value="Carboxylesterase_B_AS"/>
</dbReference>
<comment type="catalytic activity">
    <reaction evidence="14">
        <text>12-hexadecanoyloxy-octadecanoate + H2O = 12-hydroxyoctadecanoate + hexadecanoate + H(+)</text>
        <dbReference type="Rhea" id="RHEA:52056"/>
        <dbReference type="ChEBI" id="CHEBI:7896"/>
        <dbReference type="ChEBI" id="CHEBI:15377"/>
        <dbReference type="ChEBI" id="CHEBI:15378"/>
        <dbReference type="ChEBI" id="CHEBI:83677"/>
        <dbReference type="ChEBI" id="CHEBI:84201"/>
    </reaction>
    <physiologicalReaction direction="left-to-right" evidence="14">
        <dbReference type="Rhea" id="RHEA:52057"/>
    </physiologicalReaction>
</comment>
<evidence type="ECO:0000256" key="11">
    <source>
        <dbReference type="ARBA" id="ARBA00023180"/>
    </source>
</evidence>
<dbReference type="GO" id="GO:0016042">
    <property type="term" value="P:lipid catabolic process"/>
    <property type="evidence" value="ECO:0007669"/>
    <property type="project" value="UniProtKB-KW"/>
</dbReference>
<dbReference type="FunFam" id="3.40.50.1820:FF:000100">
    <property type="entry name" value="Carboxylic ester hydrolase"/>
    <property type="match status" value="1"/>
</dbReference>
<dbReference type="PANTHER" id="PTHR43903">
    <property type="entry name" value="NEUROLIGIN"/>
    <property type="match status" value="1"/>
</dbReference>
<comment type="catalytic activity">
    <reaction evidence="25">
        <text>13-(9Z-hexadecenoyloxy)-octadecanoate + H2O = 13-hydroxy-octadecanoate + (9Z)-hexadecenoate + H(+)</text>
        <dbReference type="Rhea" id="RHEA:52076"/>
        <dbReference type="ChEBI" id="CHEBI:15377"/>
        <dbReference type="ChEBI" id="CHEBI:15378"/>
        <dbReference type="ChEBI" id="CHEBI:32372"/>
        <dbReference type="ChEBI" id="CHEBI:136304"/>
        <dbReference type="ChEBI" id="CHEBI:136315"/>
    </reaction>
    <physiologicalReaction direction="left-to-right" evidence="25">
        <dbReference type="Rhea" id="RHEA:52077"/>
    </physiologicalReaction>
</comment>
<evidence type="ECO:0000256" key="21">
    <source>
        <dbReference type="ARBA" id="ARBA00048800"/>
    </source>
</evidence>
<dbReference type="CDD" id="cd00312">
    <property type="entry name" value="Esterase_lipase"/>
    <property type="match status" value="1"/>
</dbReference>
<evidence type="ECO:0000256" key="4">
    <source>
        <dbReference type="ARBA" id="ARBA00022487"/>
    </source>
</evidence>
<evidence type="ECO:0000256" key="10">
    <source>
        <dbReference type="ARBA" id="ARBA00023157"/>
    </source>
</evidence>
<dbReference type="EMBL" id="JAGXEW010000030">
    <property type="protein sequence ID" value="KAK1155500.1"/>
    <property type="molecule type" value="Genomic_DNA"/>
</dbReference>
<evidence type="ECO:0000256" key="8">
    <source>
        <dbReference type="ARBA" id="ARBA00022963"/>
    </source>
</evidence>
<comment type="catalytic activity">
    <reaction evidence="18">
        <text>1,2,3-tri-(9Z-octadecenoyl)-glycerol + H2O = di-(9Z)-octadecenoylglycerol + (9Z)-octadecenoate + H(+)</text>
        <dbReference type="Rhea" id="RHEA:38575"/>
        <dbReference type="ChEBI" id="CHEBI:15377"/>
        <dbReference type="ChEBI" id="CHEBI:15378"/>
        <dbReference type="ChEBI" id="CHEBI:30823"/>
        <dbReference type="ChEBI" id="CHEBI:53753"/>
        <dbReference type="ChEBI" id="CHEBI:75945"/>
    </reaction>
    <physiologicalReaction direction="left-to-right" evidence="18">
        <dbReference type="Rhea" id="RHEA:38576"/>
    </physiologicalReaction>
</comment>
<evidence type="ECO:0000256" key="7">
    <source>
        <dbReference type="ARBA" id="ARBA00022801"/>
    </source>
</evidence>
<comment type="catalytic activity">
    <reaction evidence="22">
        <text>9-octadecanoyloxy-octadecanoate + H2O = 9-hydroxy-octadecanoate + octadecanoate + H(+)</text>
        <dbReference type="Rhea" id="RHEA:52096"/>
        <dbReference type="ChEBI" id="CHEBI:15377"/>
        <dbReference type="ChEBI" id="CHEBI:15378"/>
        <dbReference type="ChEBI" id="CHEBI:25629"/>
        <dbReference type="ChEBI" id="CHEBI:136286"/>
        <dbReference type="ChEBI" id="CHEBI:136373"/>
    </reaction>
    <physiologicalReaction direction="left-to-right" evidence="22">
        <dbReference type="Rhea" id="RHEA:52097"/>
    </physiologicalReaction>
</comment>
<feature type="signal peptide" evidence="31">
    <location>
        <begin position="1"/>
        <end position="21"/>
    </location>
</feature>
<keyword evidence="6 31" id="KW-0732">Signal</keyword>
<keyword evidence="34" id="KW-1185">Reference proteome</keyword>
<keyword evidence="11" id="KW-0325">Glycoprotein</keyword>
<evidence type="ECO:0000256" key="3">
    <source>
        <dbReference type="ARBA" id="ARBA00005964"/>
    </source>
</evidence>
<evidence type="ECO:0000256" key="22">
    <source>
        <dbReference type="ARBA" id="ARBA00049221"/>
    </source>
</evidence>
<keyword evidence="4" id="KW-0719">Serine esterase</keyword>
<dbReference type="GO" id="GO:0004771">
    <property type="term" value="F:sterol ester esterase activity"/>
    <property type="evidence" value="ECO:0007669"/>
    <property type="project" value="UniProtKB-EC"/>
</dbReference>
<organism evidence="33 34">
    <name type="scientific">Acipenser oxyrinchus oxyrinchus</name>
    <dbReference type="NCBI Taxonomy" id="40147"/>
    <lineage>
        <taxon>Eukaryota</taxon>
        <taxon>Metazoa</taxon>
        <taxon>Chordata</taxon>
        <taxon>Craniata</taxon>
        <taxon>Vertebrata</taxon>
        <taxon>Euteleostomi</taxon>
        <taxon>Actinopterygii</taxon>
        <taxon>Chondrostei</taxon>
        <taxon>Acipenseriformes</taxon>
        <taxon>Acipenseridae</taxon>
        <taxon>Acipenser</taxon>
    </lineage>
</organism>
<evidence type="ECO:0000256" key="18">
    <source>
        <dbReference type="ARBA" id="ARBA00048386"/>
    </source>
</evidence>
<evidence type="ECO:0000256" key="16">
    <source>
        <dbReference type="ARBA" id="ARBA00047653"/>
    </source>
</evidence>
<dbReference type="InterPro" id="IPR029058">
    <property type="entry name" value="AB_hydrolase_fold"/>
</dbReference>
<dbReference type="GO" id="GO:0005576">
    <property type="term" value="C:extracellular region"/>
    <property type="evidence" value="ECO:0007669"/>
    <property type="project" value="UniProtKB-SubCell"/>
</dbReference>
<comment type="similarity">
    <text evidence="3 31">Belongs to the type-B carboxylesterase/lipase family.</text>
</comment>
<comment type="catalytic activity">
    <reaction evidence="15">
        <text>13-octadecanoyloxy-octadecanoate + H2O = 13-hydroxy-octadecanoate + octadecanoate + H(+)</text>
        <dbReference type="Rhea" id="RHEA:52084"/>
        <dbReference type="ChEBI" id="CHEBI:15377"/>
        <dbReference type="ChEBI" id="CHEBI:15378"/>
        <dbReference type="ChEBI" id="CHEBI:25629"/>
        <dbReference type="ChEBI" id="CHEBI:136304"/>
        <dbReference type="ChEBI" id="CHEBI:136335"/>
    </reaction>
    <physiologicalReaction direction="left-to-right" evidence="15">
        <dbReference type="Rhea" id="RHEA:52085"/>
    </physiologicalReaction>
</comment>
<evidence type="ECO:0000256" key="26">
    <source>
        <dbReference type="ARBA" id="ARBA00049428"/>
    </source>
</evidence>
<evidence type="ECO:0000259" key="32">
    <source>
        <dbReference type="Pfam" id="PF00135"/>
    </source>
</evidence>
<evidence type="ECO:0000256" key="28">
    <source>
        <dbReference type="ARBA" id="ARBA00052473"/>
    </source>
</evidence>
<dbReference type="SUPFAM" id="SSF53474">
    <property type="entry name" value="alpha/beta-Hydrolases"/>
    <property type="match status" value="1"/>
</dbReference>
<evidence type="ECO:0000256" key="13">
    <source>
        <dbReference type="ARBA" id="ARBA00033629"/>
    </source>
</evidence>
<evidence type="ECO:0000256" key="30">
    <source>
        <dbReference type="ARBA" id="ARBA00064516"/>
    </source>
</evidence>
<dbReference type="PROSITE" id="PS00941">
    <property type="entry name" value="CARBOXYLESTERASE_B_2"/>
    <property type="match status" value="1"/>
</dbReference>
<dbReference type="InterPro" id="IPR051093">
    <property type="entry name" value="Neuroligin/BSAL"/>
</dbReference>
<evidence type="ECO:0000256" key="20">
    <source>
        <dbReference type="ARBA" id="ARBA00048701"/>
    </source>
</evidence>
<comment type="catalytic activity">
    <reaction evidence="23">
        <text>1,2,3-trioctanoylglycerol + H2O = dioctanoylglycerol + octanoate + H(+)</text>
        <dbReference type="Rhea" id="RHEA:47864"/>
        <dbReference type="ChEBI" id="CHEBI:15377"/>
        <dbReference type="ChEBI" id="CHEBI:15378"/>
        <dbReference type="ChEBI" id="CHEBI:25646"/>
        <dbReference type="ChEBI" id="CHEBI:76978"/>
        <dbReference type="ChEBI" id="CHEBI:88066"/>
    </reaction>
    <physiologicalReaction direction="left-to-right" evidence="23">
        <dbReference type="Rhea" id="RHEA:47865"/>
    </physiologicalReaction>
</comment>
<evidence type="ECO:0000313" key="34">
    <source>
        <dbReference type="Proteomes" id="UP001230051"/>
    </source>
</evidence>
<evidence type="ECO:0000256" key="9">
    <source>
        <dbReference type="ARBA" id="ARBA00023098"/>
    </source>
</evidence>
<sequence>MGSWGTVVCLAFAVCVGTASAATLGAVLTEGGMVEGTSKKLGFRKHMDVFKGIPFAAQPGRFEVAKPHPGWSGLLKTTEFKQRCLQVTLTQSSTRGSEDCLYLNIWVPHGAQVSTGLPVMVYLYGGAFLVGGSQGANFLDNYLYSGEEIVQRGKVIVVSVNYRVGTLGFLSTGDTNGPGNYGLWDQHMGIAWVHRNIKAFGGDPDNITLFGESAGSASVNFQILTPYNKGLVRRAISQSGVALSPWALSKDPLYWAKQIAQKVGCPTDTTASMMGCLKITDPVALTLAGNLKLFNINEPVVYGLGLAPVVDGDFLPEHPSNLFHNAAEVDYIAGTNDMDGHLFAGFDIPSVNERWTPTPPEDLYGLLRGLTKEKGERAANTSYDLYTQSWGAEPTKETIKKTVVELETDFLFLAPTQAATHLHLKHSKGGRTYSYVFSVPSRIPFFPSWMGADHAEDLQYVFGKPFTTPLAYFPRHRDVSKYLIAYWTNFAWTGNPSDGGSKVPCAWPAYTKVKQQYLEINTKITASSVKENLRSPFMKYWGETFRSLPTVESQPPTI</sequence>
<dbReference type="GO" id="GO:0004806">
    <property type="term" value="F:triacylglycerol lipase activity"/>
    <property type="evidence" value="ECO:0007669"/>
    <property type="project" value="UniProtKB-EC"/>
</dbReference>
<dbReference type="InterPro" id="IPR019819">
    <property type="entry name" value="Carboxylesterase_B_CS"/>
</dbReference>
<evidence type="ECO:0000256" key="1">
    <source>
        <dbReference type="ARBA" id="ARBA00000923"/>
    </source>
</evidence>
<comment type="catalytic activity">
    <reaction evidence="17">
        <text>9-hexadecanoyloxy-octadecanoate + H2O = 9-hydroxy-octadecanoate + hexadecanoate + H(+)</text>
        <dbReference type="Rhea" id="RHEA:52052"/>
        <dbReference type="ChEBI" id="CHEBI:7896"/>
        <dbReference type="ChEBI" id="CHEBI:15377"/>
        <dbReference type="ChEBI" id="CHEBI:15378"/>
        <dbReference type="ChEBI" id="CHEBI:83670"/>
        <dbReference type="ChEBI" id="CHEBI:136286"/>
    </reaction>
    <physiologicalReaction direction="left-to-right" evidence="17">
        <dbReference type="Rhea" id="RHEA:52053"/>
    </physiologicalReaction>
</comment>
<evidence type="ECO:0000256" key="19">
    <source>
        <dbReference type="ARBA" id="ARBA00048680"/>
    </source>
</evidence>
<dbReference type="Gene3D" id="3.40.50.1820">
    <property type="entry name" value="alpha/beta hydrolase"/>
    <property type="match status" value="1"/>
</dbReference>
<dbReference type="GO" id="GO:0008126">
    <property type="term" value="F:acetylesterase activity"/>
    <property type="evidence" value="ECO:0007669"/>
    <property type="project" value="UniProtKB-EC"/>
</dbReference>
<comment type="catalytic activity">
    <reaction evidence="28">
        <text>5-(9Z-hexadecenoyloxy)-octadecanoate + H2O = 5-hydroxy-octadecanoate + (9Z)-hexadecenoate + H(+)</text>
        <dbReference type="Rhea" id="RHEA:52092"/>
        <dbReference type="ChEBI" id="CHEBI:15377"/>
        <dbReference type="ChEBI" id="CHEBI:15378"/>
        <dbReference type="ChEBI" id="CHEBI:32372"/>
        <dbReference type="ChEBI" id="CHEBI:136369"/>
        <dbReference type="ChEBI" id="CHEBI:136370"/>
    </reaction>
    <physiologicalReaction direction="left-to-right" evidence="28">
        <dbReference type="Rhea" id="RHEA:52093"/>
    </physiologicalReaction>
</comment>
<evidence type="ECO:0000256" key="2">
    <source>
        <dbReference type="ARBA" id="ARBA00004613"/>
    </source>
</evidence>
<evidence type="ECO:0000256" key="29">
    <source>
        <dbReference type="ARBA" id="ARBA00053019"/>
    </source>
</evidence>
<comment type="catalytic activity">
    <reaction evidence="1">
        <text>9-(9Z-hexadecenoyloxy)-octadecanoate + H2O = (9Z)-hexadecenoate + 9-hydroxy-octadecanoate + H(+)</text>
        <dbReference type="Rhea" id="RHEA:52068"/>
        <dbReference type="ChEBI" id="CHEBI:15377"/>
        <dbReference type="ChEBI" id="CHEBI:15378"/>
        <dbReference type="ChEBI" id="CHEBI:32372"/>
        <dbReference type="ChEBI" id="CHEBI:136286"/>
        <dbReference type="ChEBI" id="CHEBI:136309"/>
    </reaction>
    <physiologicalReaction direction="left-to-right" evidence="1">
        <dbReference type="Rhea" id="RHEA:52069"/>
    </physiologicalReaction>
</comment>
<comment type="catalytic activity">
    <reaction evidence="13">
        <text>a butanoate ester + H2O = an aliphatic alcohol + butanoate + H(+)</text>
        <dbReference type="Rhea" id="RHEA:47348"/>
        <dbReference type="ChEBI" id="CHEBI:2571"/>
        <dbReference type="ChEBI" id="CHEBI:15377"/>
        <dbReference type="ChEBI" id="CHEBI:15378"/>
        <dbReference type="ChEBI" id="CHEBI:17968"/>
        <dbReference type="ChEBI" id="CHEBI:50477"/>
    </reaction>
    <physiologicalReaction direction="left-to-right" evidence="13">
        <dbReference type="Rhea" id="RHEA:47349"/>
    </physiologicalReaction>
</comment>
<keyword evidence="9" id="KW-0443">Lipid metabolism</keyword>
<evidence type="ECO:0000256" key="12">
    <source>
        <dbReference type="ARBA" id="ARBA00023369"/>
    </source>
</evidence>
<keyword evidence="5" id="KW-0964">Secreted</keyword>
<dbReference type="Proteomes" id="UP001230051">
    <property type="component" value="Unassembled WGS sequence"/>
</dbReference>
<evidence type="ECO:0000256" key="27">
    <source>
        <dbReference type="ARBA" id="ARBA00051791"/>
    </source>
</evidence>
<keyword evidence="10" id="KW-1015">Disulfide bond</keyword>
<evidence type="ECO:0000313" key="33">
    <source>
        <dbReference type="EMBL" id="KAK1155500.1"/>
    </source>
</evidence>
<dbReference type="PROSITE" id="PS00122">
    <property type="entry name" value="CARBOXYLESTERASE_B_1"/>
    <property type="match status" value="1"/>
</dbReference>
<comment type="catalytic activity">
    <reaction evidence="24">
        <text>13-(9Z-octadecenoyloxy)-octadecanoate + H2O = 13-hydroxy-octadecanoate + (9Z)-octadecenoate + H(+)</text>
        <dbReference type="Rhea" id="RHEA:52064"/>
        <dbReference type="ChEBI" id="CHEBI:15377"/>
        <dbReference type="ChEBI" id="CHEBI:15378"/>
        <dbReference type="ChEBI" id="CHEBI:30823"/>
        <dbReference type="ChEBI" id="CHEBI:136303"/>
        <dbReference type="ChEBI" id="CHEBI:136304"/>
    </reaction>
    <physiologicalReaction direction="left-to-right" evidence="24">
        <dbReference type="Rhea" id="RHEA:52065"/>
    </physiologicalReaction>
</comment>
<evidence type="ECO:0000256" key="17">
    <source>
        <dbReference type="ARBA" id="ARBA00047863"/>
    </source>
</evidence>
<evidence type="ECO:0000256" key="23">
    <source>
        <dbReference type="ARBA" id="ARBA00049290"/>
    </source>
</evidence>
<evidence type="ECO:0000256" key="25">
    <source>
        <dbReference type="ARBA" id="ARBA00049322"/>
    </source>
</evidence>
<comment type="catalytic activity">
    <reaction evidence="29">
        <text>a sterol ester + H2O = a sterol + a fatty acid + H(+)</text>
        <dbReference type="Rhea" id="RHEA:10100"/>
        <dbReference type="ChEBI" id="CHEBI:15377"/>
        <dbReference type="ChEBI" id="CHEBI:15378"/>
        <dbReference type="ChEBI" id="CHEBI:15889"/>
        <dbReference type="ChEBI" id="CHEBI:28868"/>
        <dbReference type="ChEBI" id="CHEBI:35915"/>
        <dbReference type="EC" id="3.1.1.13"/>
    </reaction>
    <physiologicalReaction direction="left-to-right" evidence="29">
        <dbReference type="Rhea" id="RHEA:10101"/>
    </physiologicalReaction>
</comment>
<comment type="caution">
    <text evidence="33">The sequence shown here is derived from an EMBL/GenBank/DDBJ whole genome shotgun (WGS) entry which is preliminary data.</text>
</comment>
<evidence type="ECO:0000256" key="31">
    <source>
        <dbReference type="RuleBase" id="RU361235"/>
    </source>
</evidence>
<evidence type="ECO:0000256" key="15">
    <source>
        <dbReference type="ARBA" id="ARBA00047427"/>
    </source>
</evidence>
<protein>
    <recommendedName>
        <fullName evidence="31">Carboxylic ester hydrolase</fullName>
        <ecNumber evidence="31">3.1.1.-</ecNumber>
    </recommendedName>
</protein>
<accession>A0AAD8CQV3</accession>
<comment type="catalytic activity">
    <reaction evidence="21">
        <text>9-(9Z-octadecenoyloxy)-octadecanoate + H2O = 9-hydroxy-octadecanoate + (9Z)-octadecenoate + H(+)</text>
        <dbReference type="Rhea" id="RHEA:52048"/>
        <dbReference type="ChEBI" id="CHEBI:15377"/>
        <dbReference type="ChEBI" id="CHEBI:15378"/>
        <dbReference type="ChEBI" id="CHEBI:30823"/>
        <dbReference type="ChEBI" id="CHEBI:136282"/>
        <dbReference type="ChEBI" id="CHEBI:136286"/>
    </reaction>
    <physiologicalReaction direction="left-to-right" evidence="21">
        <dbReference type="Rhea" id="RHEA:52049"/>
    </physiologicalReaction>
</comment>
<keyword evidence="8" id="KW-0442">Lipid degradation</keyword>
<comment type="catalytic activity">
    <reaction evidence="12">
        <text>a triacylglycerol + H2O = a diacylglycerol + a fatty acid + H(+)</text>
        <dbReference type="Rhea" id="RHEA:12044"/>
        <dbReference type="ChEBI" id="CHEBI:15377"/>
        <dbReference type="ChEBI" id="CHEBI:15378"/>
        <dbReference type="ChEBI" id="CHEBI:17855"/>
        <dbReference type="ChEBI" id="CHEBI:18035"/>
        <dbReference type="ChEBI" id="CHEBI:28868"/>
        <dbReference type="EC" id="3.1.1.3"/>
    </reaction>
    <physiologicalReaction direction="left-to-right" evidence="12">
        <dbReference type="Rhea" id="RHEA:12045"/>
    </physiologicalReaction>
</comment>
<dbReference type="Pfam" id="PF00135">
    <property type="entry name" value="COesterase"/>
    <property type="match status" value="1"/>
</dbReference>
<evidence type="ECO:0000256" key="6">
    <source>
        <dbReference type="ARBA" id="ARBA00022729"/>
    </source>
</evidence>
<feature type="chain" id="PRO_5041775653" description="Carboxylic ester hydrolase" evidence="31">
    <location>
        <begin position="22"/>
        <end position="558"/>
    </location>
</feature>
<reference evidence="33" key="1">
    <citation type="submission" date="2022-02" db="EMBL/GenBank/DDBJ databases">
        <title>Atlantic sturgeon de novo genome assembly.</title>
        <authorList>
            <person name="Stock M."/>
            <person name="Klopp C."/>
            <person name="Guiguen Y."/>
            <person name="Cabau C."/>
            <person name="Parinello H."/>
            <person name="Santidrian Yebra-Pimentel E."/>
            <person name="Kuhl H."/>
            <person name="Dirks R.P."/>
            <person name="Guessner J."/>
            <person name="Wuertz S."/>
            <person name="Du K."/>
            <person name="Schartl M."/>
        </authorList>
    </citation>
    <scope>NUCLEOTIDE SEQUENCE</scope>
    <source>
        <strain evidence="33">STURGEONOMICS-FGT-2020</strain>
        <tissue evidence="33">Whole blood</tissue>
    </source>
</reference>
<comment type="catalytic activity">
    <reaction evidence="19">
        <text>12-octadecanoyloxy-octadecanoate + H2O = 12-hydroxyoctadecanoate + octadecanoate + H(+)</text>
        <dbReference type="Rhea" id="RHEA:52080"/>
        <dbReference type="ChEBI" id="CHEBI:15377"/>
        <dbReference type="ChEBI" id="CHEBI:15378"/>
        <dbReference type="ChEBI" id="CHEBI:25629"/>
        <dbReference type="ChEBI" id="CHEBI:84201"/>
        <dbReference type="ChEBI" id="CHEBI:136330"/>
    </reaction>
    <physiologicalReaction direction="left-to-right" evidence="19">
        <dbReference type="Rhea" id="RHEA:52081"/>
    </physiologicalReaction>
</comment>
<comment type="catalytic activity">
    <reaction evidence="16">
        <text>cholesteryl (9Z-octadecenoate) + H2O = cholesterol + (9Z)-octadecenoate + H(+)</text>
        <dbReference type="Rhea" id="RHEA:33875"/>
        <dbReference type="ChEBI" id="CHEBI:15377"/>
        <dbReference type="ChEBI" id="CHEBI:15378"/>
        <dbReference type="ChEBI" id="CHEBI:16113"/>
        <dbReference type="ChEBI" id="CHEBI:30823"/>
        <dbReference type="ChEBI" id="CHEBI:46898"/>
    </reaction>
    <physiologicalReaction direction="left-to-right" evidence="16">
        <dbReference type="Rhea" id="RHEA:33876"/>
    </physiologicalReaction>
</comment>
<comment type="catalytic activity">
    <reaction evidence="26">
        <text>12-(9Z-hexadecenoyloxy)-octadecanoate + H2O = 12-hydroxyoctadecanoate + (9Z)-hexadecenoate + H(+)</text>
        <dbReference type="Rhea" id="RHEA:52072"/>
        <dbReference type="ChEBI" id="CHEBI:15377"/>
        <dbReference type="ChEBI" id="CHEBI:15378"/>
        <dbReference type="ChEBI" id="CHEBI:32372"/>
        <dbReference type="ChEBI" id="CHEBI:84201"/>
        <dbReference type="ChEBI" id="CHEBI:136312"/>
    </reaction>
    <physiologicalReaction direction="left-to-right" evidence="26">
        <dbReference type="Rhea" id="RHEA:52073"/>
    </physiologicalReaction>
</comment>
<name>A0AAD8CQV3_ACIOX</name>
<dbReference type="EC" id="3.1.1.-" evidence="31"/>
<proteinExistence type="inferred from homology"/>
<gene>
    <name evidence="33" type="primary">CEL</name>
    <name evidence="33" type="ORF">AOXY_G26857</name>
</gene>
<dbReference type="AlphaFoldDB" id="A0AAD8CQV3"/>
<feature type="domain" description="Carboxylesterase type B" evidence="32">
    <location>
        <begin position="27"/>
        <end position="541"/>
    </location>
</feature>
<comment type="subcellular location">
    <subcellularLocation>
        <location evidence="2">Secreted</location>
    </subcellularLocation>
</comment>
<keyword evidence="7 31" id="KW-0378">Hydrolase</keyword>
<comment type="catalytic activity">
    <reaction evidence="27">
        <text>an acetyl ester + H2O = an aliphatic alcohol + acetate + H(+)</text>
        <dbReference type="Rhea" id="RHEA:12957"/>
        <dbReference type="ChEBI" id="CHEBI:2571"/>
        <dbReference type="ChEBI" id="CHEBI:15377"/>
        <dbReference type="ChEBI" id="CHEBI:15378"/>
        <dbReference type="ChEBI" id="CHEBI:30089"/>
        <dbReference type="ChEBI" id="CHEBI:47622"/>
        <dbReference type="EC" id="3.1.1.6"/>
    </reaction>
    <physiologicalReaction direction="left-to-right" evidence="27">
        <dbReference type="Rhea" id="RHEA:12958"/>
    </physiologicalReaction>
</comment>
<dbReference type="InterPro" id="IPR002018">
    <property type="entry name" value="CarbesteraseB"/>
</dbReference>
<comment type="subunit">
    <text evidence="30">Interacts with CLC.</text>
</comment>
<evidence type="ECO:0000256" key="5">
    <source>
        <dbReference type="ARBA" id="ARBA00022525"/>
    </source>
</evidence>
<evidence type="ECO:0000256" key="24">
    <source>
        <dbReference type="ARBA" id="ARBA00049296"/>
    </source>
</evidence>